<reference evidence="2 3" key="1">
    <citation type="submission" date="2016-10" db="EMBL/GenBank/DDBJ databases">
        <authorList>
            <person name="de Groot N.N."/>
        </authorList>
    </citation>
    <scope>NUCLEOTIDE SEQUENCE [LARGE SCALE GENOMIC DNA]</scope>
    <source>
        <strain evidence="2 3">NE2</strain>
    </source>
</reference>
<dbReference type="AlphaFoldDB" id="A0A1I3YPY8"/>
<dbReference type="InterPro" id="IPR036909">
    <property type="entry name" value="Cyt_c-like_dom_sf"/>
</dbReference>
<evidence type="ECO:0000256" key="1">
    <source>
        <dbReference type="SAM" id="SignalP"/>
    </source>
</evidence>
<dbReference type="GO" id="GO:0009055">
    <property type="term" value="F:electron transfer activity"/>
    <property type="evidence" value="ECO:0007669"/>
    <property type="project" value="InterPro"/>
</dbReference>
<dbReference type="RefSeq" id="WP_091681072.1">
    <property type="nucleotide sequence ID" value="NZ_FOSN01000006.1"/>
</dbReference>
<keyword evidence="3" id="KW-1185">Reference proteome</keyword>
<gene>
    <name evidence="2" type="ORF">SAMN05444581_10690</name>
</gene>
<evidence type="ECO:0000313" key="3">
    <source>
        <dbReference type="Proteomes" id="UP000198755"/>
    </source>
</evidence>
<proteinExistence type="predicted"/>
<protein>
    <recommendedName>
        <fullName evidence="4">Sulfite dehydrogenase (Cytochrome) subunit SorB</fullName>
    </recommendedName>
</protein>
<dbReference type="SUPFAM" id="SSF46626">
    <property type="entry name" value="Cytochrome c"/>
    <property type="match status" value="1"/>
</dbReference>
<evidence type="ECO:0008006" key="4">
    <source>
        <dbReference type="Google" id="ProtNLM"/>
    </source>
</evidence>
<feature type="chain" id="PRO_5011549856" description="Sulfite dehydrogenase (Cytochrome) subunit SorB" evidence="1">
    <location>
        <begin position="24"/>
        <end position="102"/>
    </location>
</feature>
<evidence type="ECO:0000313" key="2">
    <source>
        <dbReference type="EMBL" id="SFK33855.1"/>
    </source>
</evidence>
<dbReference type="Proteomes" id="UP000198755">
    <property type="component" value="Unassembled WGS sequence"/>
</dbReference>
<dbReference type="OrthoDB" id="9789237at2"/>
<dbReference type="Gene3D" id="1.10.760.10">
    <property type="entry name" value="Cytochrome c-like domain"/>
    <property type="match status" value="1"/>
</dbReference>
<dbReference type="GO" id="GO:0020037">
    <property type="term" value="F:heme binding"/>
    <property type="evidence" value="ECO:0007669"/>
    <property type="project" value="InterPro"/>
</dbReference>
<name>A0A1I3YPY8_9HYPH</name>
<dbReference type="EMBL" id="FOSN01000006">
    <property type="protein sequence ID" value="SFK33855.1"/>
    <property type="molecule type" value="Genomic_DNA"/>
</dbReference>
<keyword evidence="1" id="KW-0732">Signal</keyword>
<organism evidence="2 3">
    <name type="scientific">Methylocapsa palsarum</name>
    <dbReference type="NCBI Taxonomy" id="1612308"/>
    <lineage>
        <taxon>Bacteria</taxon>
        <taxon>Pseudomonadati</taxon>
        <taxon>Pseudomonadota</taxon>
        <taxon>Alphaproteobacteria</taxon>
        <taxon>Hyphomicrobiales</taxon>
        <taxon>Beijerinckiaceae</taxon>
        <taxon>Methylocapsa</taxon>
    </lineage>
</organism>
<dbReference type="STRING" id="1612308.SAMN05444581_10690"/>
<feature type="signal peptide" evidence="1">
    <location>
        <begin position="1"/>
        <end position="23"/>
    </location>
</feature>
<accession>A0A1I3YPY8</accession>
<sequence length="102" mass="10866">MTGRIVFALAACAGLAFTGATSAKPLSYQLPDETAALKPGPGVDVAKSNCAACHSADYILYQPPQKGRAFWDAEVQKMIKAYHAPIDEQDAKTIADYLASVY</sequence>